<dbReference type="SUPFAM" id="SSF110019">
    <property type="entry name" value="ERO1-like"/>
    <property type="match status" value="1"/>
</dbReference>
<evidence type="ECO:0000256" key="11">
    <source>
        <dbReference type="ARBA" id="ARBA00023002"/>
    </source>
</evidence>
<feature type="disulfide bond" description="Redox-active" evidence="18">
    <location>
        <begin position="102"/>
        <end position="107"/>
    </location>
</feature>
<feature type="active site" description="Nucleophile" evidence="16">
    <location>
        <position position="430"/>
    </location>
</feature>
<feature type="active site" evidence="16">
    <location>
        <position position="433"/>
    </location>
</feature>
<reference evidence="21" key="1">
    <citation type="journal article" date="2020" name="Stud. Mycol.">
        <title>101 Dothideomycetes genomes: a test case for predicting lifestyles and emergence of pathogens.</title>
        <authorList>
            <person name="Haridas S."/>
            <person name="Albert R."/>
            <person name="Binder M."/>
            <person name="Bloem J."/>
            <person name="Labutti K."/>
            <person name="Salamov A."/>
            <person name="Andreopoulos B."/>
            <person name="Baker S."/>
            <person name="Barry K."/>
            <person name="Bills G."/>
            <person name="Bluhm B."/>
            <person name="Cannon C."/>
            <person name="Castanera R."/>
            <person name="Culley D."/>
            <person name="Daum C."/>
            <person name="Ezra D."/>
            <person name="Gonzalez J."/>
            <person name="Henrissat B."/>
            <person name="Kuo A."/>
            <person name="Liang C."/>
            <person name="Lipzen A."/>
            <person name="Lutzoni F."/>
            <person name="Magnuson J."/>
            <person name="Mondo S."/>
            <person name="Nolan M."/>
            <person name="Ohm R."/>
            <person name="Pangilinan J."/>
            <person name="Park H.-J."/>
            <person name="Ramirez L."/>
            <person name="Alfaro M."/>
            <person name="Sun H."/>
            <person name="Tritt A."/>
            <person name="Yoshinaga Y."/>
            <person name="Zwiers L.-H."/>
            <person name="Turgeon B."/>
            <person name="Goodwin S."/>
            <person name="Spatafora J."/>
            <person name="Crous P."/>
            <person name="Grigoriev I."/>
        </authorList>
    </citation>
    <scope>NUCLEOTIDE SEQUENCE</scope>
    <source>
        <strain evidence="21">Tuck. ex Michener</strain>
    </source>
</reference>
<comment type="subcellular location">
    <subcellularLocation>
        <location evidence="2">Endoplasmic reticulum membrane</location>
        <topology evidence="2">Peripheral membrane protein</topology>
        <orientation evidence="2">Lumenal side</orientation>
    </subcellularLocation>
</comment>
<evidence type="ECO:0000256" key="6">
    <source>
        <dbReference type="ARBA" id="ARBA00022630"/>
    </source>
</evidence>
<feature type="binding site" evidence="17">
    <location>
        <position position="330"/>
    </location>
    <ligand>
        <name>FAD</name>
        <dbReference type="ChEBI" id="CHEBI:57692"/>
    </ligand>
</feature>
<keyword evidence="7 20" id="KW-0732">Signal</keyword>
<organism evidence="21 22">
    <name type="scientific">Viridothelium virens</name>
    <name type="common">Speckled blister lichen</name>
    <name type="synonym">Trypethelium virens</name>
    <dbReference type="NCBI Taxonomy" id="1048519"/>
    <lineage>
        <taxon>Eukaryota</taxon>
        <taxon>Fungi</taxon>
        <taxon>Dikarya</taxon>
        <taxon>Ascomycota</taxon>
        <taxon>Pezizomycotina</taxon>
        <taxon>Dothideomycetes</taxon>
        <taxon>Dothideomycetes incertae sedis</taxon>
        <taxon>Trypetheliales</taxon>
        <taxon>Trypetheliaceae</taxon>
        <taxon>Viridothelium</taxon>
    </lineage>
</organism>
<dbReference type="Proteomes" id="UP000800092">
    <property type="component" value="Unassembled WGS sequence"/>
</dbReference>
<evidence type="ECO:0000256" key="20">
    <source>
        <dbReference type="SAM" id="SignalP"/>
    </source>
</evidence>
<evidence type="ECO:0000256" key="19">
    <source>
        <dbReference type="SAM" id="MobiDB-lite"/>
    </source>
</evidence>
<dbReference type="AlphaFoldDB" id="A0A6A6HAY2"/>
<dbReference type="PIRSF" id="PIRSF017205">
    <property type="entry name" value="ERO1"/>
    <property type="match status" value="1"/>
</dbReference>
<dbReference type="GO" id="GO:0005789">
    <property type="term" value="C:endoplasmic reticulum membrane"/>
    <property type="evidence" value="ECO:0007669"/>
    <property type="project" value="UniProtKB-SubCell"/>
</dbReference>
<evidence type="ECO:0000256" key="1">
    <source>
        <dbReference type="ARBA" id="ARBA00001974"/>
    </source>
</evidence>
<keyword evidence="8" id="KW-0256">Endoplasmic reticulum</keyword>
<keyword evidence="12" id="KW-0472">Membrane</keyword>
<feature type="binding site" evidence="17">
    <location>
        <position position="301"/>
    </location>
    <ligand>
        <name>FAD</name>
        <dbReference type="ChEBI" id="CHEBI:57692"/>
    </ligand>
</feature>
<evidence type="ECO:0000256" key="13">
    <source>
        <dbReference type="ARBA" id="ARBA00023157"/>
    </source>
</evidence>
<dbReference type="OrthoDB" id="269384at2759"/>
<feature type="compositionally biased region" description="Basic and acidic residues" evidence="19">
    <location>
        <begin position="131"/>
        <end position="148"/>
    </location>
</feature>
<evidence type="ECO:0000256" key="14">
    <source>
        <dbReference type="ARBA" id="ARBA00023180"/>
    </source>
</evidence>
<feature type="signal peptide" evidence="20">
    <location>
        <begin position="1"/>
        <end position="22"/>
    </location>
</feature>
<dbReference type="InterPro" id="IPR007266">
    <property type="entry name" value="Ero1"/>
</dbReference>
<comment type="subunit">
    <text evidence="4">May function both as a monomer and a homodimer.</text>
</comment>
<feature type="binding site" evidence="17">
    <location>
        <position position="212"/>
    </location>
    <ligand>
        <name>FAD</name>
        <dbReference type="ChEBI" id="CHEBI:57692"/>
    </ligand>
</feature>
<feature type="binding site" evidence="17">
    <location>
        <position position="201"/>
    </location>
    <ligand>
        <name>FAD</name>
        <dbReference type="ChEBI" id="CHEBI:57692"/>
    </ligand>
</feature>
<feature type="chain" id="PRO_5025607728" evidence="20">
    <location>
        <begin position="23"/>
        <end position="614"/>
    </location>
</feature>
<evidence type="ECO:0000256" key="16">
    <source>
        <dbReference type="PIRSR" id="PIRSR017205-1"/>
    </source>
</evidence>
<protein>
    <submittedName>
        <fullName evidence="21">Endoplasmic oxidoreductin</fullName>
    </submittedName>
</protein>
<dbReference type="PANTHER" id="PTHR12613:SF0">
    <property type="entry name" value="ERO1-LIKE PROTEIN"/>
    <property type="match status" value="1"/>
</dbReference>
<feature type="binding site" evidence="17">
    <location>
        <position position="298"/>
    </location>
    <ligand>
        <name>FAD</name>
        <dbReference type="ChEBI" id="CHEBI:57692"/>
    </ligand>
</feature>
<feature type="region of interest" description="Disordered" evidence="19">
    <location>
        <begin position="131"/>
        <end position="155"/>
    </location>
</feature>
<keyword evidence="5" id="KW-0813">Transport</keyword>
<proteinExistence type="inferred from homology"/>
<dbReference type="InterPro" id="IPR037192">
    <property type="entry name" value="ERO1-like_sf"/>
</dbReference>
<evidence type="ECO:0000313" key="21">
    <source>
        <dbReference type="EMBL" id="KAF2234999.1"/>
    </source>
</evidence>
<keyword evidence="14" id="KW-0325">Glycoprotein</keyword>
<dbReference type="GO" id="GO:0016972">
    <property type="term" value="F:thiol oxidase activity"/>
    <property type="evidence" value="ECO:0007669"/>
    <property type="project" value="InterPro"/>
</dbReference>
<name>A0A6A6HAY2_VIRVR</name>
<evidence type="ECO:0000256" key="17">
    <source>
        <dbReference type="PIRSR" id="PIRSR017205-2"/>
    </source>
</evidence>
<evidence type="ECO:0000256" key="4">
    <source>
        <dbReference type="ARBA" id="ARBA00011802"/>
    </source>
</evidence>
<evidence type="ECO:0000256" key="10">
    <source>
        <dbReference type="ARBA" id="ARBA00022982"/>
    </source>
</evidence>
<keyword evidence="22" id="KW-1185">Reference proteome</keyword>
<evidence type="ECO:0000256" key="15">
    <source>
        <dbReference type="ARBA" id="ARBA00023284"/>
    </source>
</evidence>
<evidence type="ECO:0000256" key="12">
    <source>
        <dbReference type="ARBA" id="ARBA00023136"/>
    </source>
</evidence>
<dbReference type="Pfam" id="PF04137">
    <property type="entry name" value="ERO1"/>
    <property type="match status" value="1"/>
</dbReference>
<sequence length="614" mass="69005">MRKAAKLFYLAVFGLLATTGHASNGRSVNATKPKTARADVCAIEPRAIVSDACASYGTLDQLNNDLQPYIHSLTHETDFFSYYRLNLYNKKCPFWSDEAGMCGNIACAVNTIEDEQDIPLIWRAEELGKLEGPKAEHPGKKQQKERQQRPLQGSLGENVGESCVVEYDDECDERDYCVPEDESATAKGDYVSLVDNPERFTGYSGPSAHQVWEAIYRENCFSKPSPHASSSGSPPSNNLIMGNQAQAAQDLRSIMREHGRQQALAIHGPDSPAALDDGFDIYETEECLEKRVFYRVISGMHASISTHLCHSYLNQSTGTWGPNLTCYEQRLHSHPERISNLYFNYALLLRAFGKLRHHLQSYTFCSGDLELDAQTKDMVTYLAQNIPNGAKKVFDESIMFPASDATAIALKDDFKNRFRNVSRIMDCVGCDKCRLWGKLQTSGLGTALKVLFEFEEGEGGKDTNPPLRRTELVALVNTLDKISASLSAIADFEAMIERRDKEGKPMGGQVVEKIDEAATREVEVVDVDDGFDEDLGFDETEDDEEELDISEIFWEEWRRVWKAFGFVLSSWAALPGKMIQISAHELGRLWDNFLGIPVGPRRWKLDFYPNFDEL</sequence>
<dbReference type="EMBL" id="ML991794">
    <property type="protein sequence ID" value="KAF2234999.1"/>
    <property type="molecule type" value="Genomic_DNA"/>
</dbReference>
<keyword evidence="13 18" id="KW-1015">Disulfide bond</keyword>
<comment type="similarity">
    <text evidence="3">Belongs to the EROs family.</text>
</comment>
<keyword evidence="15" id="KW-0676">Redox-active center</keyword>
<dbReference type="GO" id="GO:0034975">
    <property type="term" value="P:protein folding in endoplasmic reticulum"/>
    <property type="evidence" value="ECO:0007669"/>
    <property type="project" value="InterPro"/>
</dbReference>
<evidence type="ECO:0000313" key="22">
    <source>
        <dbReference type="Proteomes" id="UP000800092"/>
    </source>
</evidence>
<dbReference type="GO" id="GO:0071949">
    <property type="term" value="F:FAD binding"/>
    <property type="evidence" value="ECO:0007669"/>
    <property type="project" value="InterPro"/>
</dbReference>
<evidence type="ECO:0000256" key="2">
    <source>
        <dbReference type="ARBA" id="ARBA00004367"/>
    </source>
</evidence>
<keyword evidence="10" id="KW-0249">Electron transport</keyword>
<feature type="disulfide bond" description="Redox-active" evidence="18">
    <location>
        <begin position="430"/>
        <end position="433"/>
    </location>
</feature>
<evidence type="ECO:0000256" key="5">
    <source>
        <dbReference type="ARBA" id="ARBA00022448"/>
    </source>
</evidence>
<dbReference type="PANTHER" id="PTHR12613">
    <property type="entry name" value="ERO1-RELATED"/>
    <property type="match status" value="1"/>
</dbReference>
<evidence type="ECO:0000256" key="8">
    <source>
        <dbReference type="ARBA" id="ARBA00022824"/>
    </source>
</evidence>
<evidence type="ECO:0000256" key="18">
    <source>
        <dbReference type="PIRSR" id="PIRSR017205-3"/>
    </source>
</evidence>
<evidence type="ECO:0000256" key="3">
    <source>
        <dbReference type="ARBA" id="ARBA00008277"/>
    </source>
</evidence>
<comment type="cofactor">
    <cofactor evidence="1 17">
        <name>FAD</name>
        <dbReference type="ChEBI" id="CHEBI:57692"/>
    </cofactor>
</comment>
<accession>A0A6A6HAY2</accession>
<feature type="binding site" evidence="17">
    <location>
        <position position="199"/>
    </location>
    <ligand>
        <name>FAD</name>
        <dbReference type="ChEBI" id="CHEBI:57692"/>
    </ligand>
</feature>
<keyword evidence="11" id="KW-0560">Oxidoreductase</keyword>
<evidence type="ECO:0000256" key="7">
    <source>
        <dbReference type="ARBA" id="ARBA00022729"/>
    </source>
</evidence>
<gene>
    <name evidence="21" type="ORF">EV356DRAFT_500918</name>
</gene>
<keyword evidence="9 17" id="KW-0274">FAD</keyword>
<keyword evidence="6" id="KW-0285">Flavoprotein</keyword>
<evidence type="ECO:0000256" key="9">
    <source>
        <dbReference type="ARBA" id="ARBA00022827"/>
    </source>
</evidence>
<dbReference type="GO" id="GO:0015035">
    <property type="term" value="F:protein-disulfide reductase activity"/>
    <property type="evidence" value="ECO:0007669"/>
    <property type="project" value="InterPro"/>
</dbReference>